<keyword evidence="12" id="KW-1185">Reference proteome</keyword>
<dbReference type="InterPro" id="IPR025652">
    <property type="entry name" value="TesB_C"/>
</dbReference>
<dbReference type="AlphaFoldDB" id="A0A096BHM5"/>
<accession>A0A096BHM5</accession>
<proteinExistence type="inferred from homology"/>
<dbReference type="Gene3D" id="2.40.160.210">
    <property type="entry name" value="Acyl-CoA thioesterase, double hotdog domain"/>
    <property type="match status" value="1"/>
</dbReference>
<evidence type="ECO:0000256" key="8">
    <source>
        <dbReference type="ARBA" id="ARBA00079653"/>
    </source>
</evidence>
<evidence type="ECO:0000256" key="6">
    <source>
        <dbReference type="ARBA" id="ARBA00050943"/>
    </source>
</evidence>
<dbReference type="GO" id="GO:0009062">
    <property type="term" value="P:fatty acid catabolic process"/>
    <property type="evidence" value="ECO:0007669"/>
    <property type="project" value="TreeGrafter"/>
</dbReference>
<name>A0A096BHM5_9BURK</name>
<dbReference type="EMBL" id="JRNI01000001">
    <property type="protein sequence ID" value="KGF32629.1"/>
    <property type="molecule type" value="Genomic_DNA"/>
</dbReference>
<evidence type="ECO:0000259" key="10">
    <source>
        <dbReference type="Pfam" id="PF13622"/>
    </source>
</evidence>
<dbReference type="Pfam" id="PF02551">
    <property type="entry name" value="Acyl_CoA_thio"/>
    <property type="match status" value="1"/>
</dbReference>
<dbReference type="Proteomes" id="UP000029629">
    <property type="component" value="Unassembled WGS sequence"/>
</dbReference>
<dbReference type="CDD" id="cd03444">
    <property type="entry name" value="Thioesterase_II_repeat1"/>
    <property type="match status" value="1"/>
</dbReference>
<dbReference type="OrthoDB" id="9781019at2"/>
<organism evidence="11 12">
    <name type="scientific">Oligella urethralis DNF00040</name>
    <dbReference type="NCBI Taxonomy" id="1401065"/>
    <lineage>
        <taxon>Bacteria</taxon>
        <taxon>Pseudomonadati</taxon>
        <taxon>Pseudomonadota</taxon>
        <taxon>Betaproteobacteria</taxon>
        <taxon>Burkholderiales</taxon>
        <taxon>Alcaligenaceae</taxon>
        <taxon>Oligella</taxon>
    </lineage>
</organism>
<dbReference type="PANTHER" id="PTHR11066">
    <property type="entry name" value="ACYL-COA THIOESTERASE"/>
    <property type="match status" value="1"/>
</dbReference>
<dbReference type="InterPro" id="IPR042171">
    <property type="entry name" value="Acyl-CoA_hotdog"/>
</dbReference>
<evidence type="ECO:0000313" key="12">
    <source>
        <dbReference type="Proteomes" id="UP000029629"/>
    </source>
</evidence>
<evidence type="ECO:0000313" key="11">
    <source>
        <dbReference type="EMBL" id="KGF32629.1"/>
    </source>
</evidence>
<evidence type="ECO:0000256" key="1">
    <source>
        <dbReference type="ARBA" id="ARBA00006538"/>
    </source>
</evidence>
<feature type="domain" description="Acyl-CoA thioesterase-like N-terminal HotDog" evidence="10">
    <location>
        <begin position="32"/>
        <end position="108"/>
    </location>
</feature>
<evidence type="ECO:0000256" key="5">
    <source>
        <dbReference type="ARBA" id="ARBA00038894"/>
    </source>
</evidence>
<dbReference type="GO" id="GO:0047617">
    <property type="term" value="F:fatty acyl-CoA hydrolase activity"/>
    <property type="evidence" value="ECO:0007669"/>
    <property type="project" value="UniProtKB-EC"/>
</dbReference>
<feature type="domain" description="Acyl-CoA thioesterase 2 C-terminal" evidence="9">
    <location>
        <begin position="155"/>
        <end position="282"/>
    </location>
</feature>
<dbReference type="eggNOG" id="COG1946">
    <property type="taxonomic scope" value="Bacteria"/>
</dbReference>
<dbReference type="InterPro" id="IPR049449">
    <property type="entry name" value="TesB_ACOT8-like_N"/>
</dbReference>
<evidence type="ECO:0000256" key="2">
    <source>
        <dbReference type="ARBA" id="ARBA00011881"/>
    </source>
</evidence>
<evidence type="ECO:0000256" key="7">
    <source>
        <dbReference type="ARBA" id="ARBA00071120"/>
    </source>
</evidence>
<dbReference type="Pfam" id="PF13622">
    <property type="entry name" value="4HBT_3"/>
    <property type="match status" value="1"/>
</dbReference>
<comment type="subunit">
    <text evidence="2">Homotetramer.</text>
</comment>
<dbReference type="InterPro" id="IPR003703">
    <property type="entry name" value="Acyl_CoA_thio"/>
</dbReference>
<evidence type="ECO:0000259" key="9">
    <source>
        <dbReference type="Pfam" id="PF02551"/>
    </source>
</evidence>
<comment type="catalytic activity">
    <reaction evidence="6">
        <text>a fatty acyl-CoA + H2O = a fatty acid + CoA + H(+)</text>
        <dbReference type="Rhea" id="RHEA:16781"/>
        <dbReference type="ChEBI" id="CHEBI:15377"/>
        <dbReference type="ChEBI" id="CHEBI:15378"/>
        <dbReference type="ChEBI" id="CHEBI:28868"/>
        <dbReference type="ChEBI" id="CHEBI:57287"/>
        <dbReference type="ChEBI" id="CHEBI:77636"/>
        <dbReference type="EC" id="3.1.2.20"/>
    </reaction>
    <physiologicalReaction direction="left-to-right" evidence="6">
        <dbReference type="Rhea" id="RHEA:16782"/>
    </physiologicalReaction>
</comment>
<reference evidence="11 12" key="1">
    <citation type="submission" date="2014-07" db="EMBL/GenBank/DDBJ databases">
        <authorList>
            <person name="McCorrison J."/>
            <person name="Sanka R."/>
            <person name="Torralba M."/>
            <person name="Gillis M."/>
            <person name="Haft D.H."/>
            <person name="Methe B."/>
            <person name="Sutton G."/>
            <person name="Nelson K.E."/>
        </authorList>
    </citation>
    <scope>NUCLEOTIDE SEQUENCE [LARGE SCALE GENOMIC DNA]</scope>
    <source>
        <strain evidence="11 12">DNF00040</strain>
    </source>
</reference>
<gene>
    <name evidence="11" type="ORF">HMPREF2130_00300</name>
</gene>
<dbReference type="PANTHER" id="PTHR11066:SF34">
    <property type="entry name" value="ACYL-COENZYME A THIOESTERASE 8"/>
    <property type="match status" value="1"/>
</dbReference>
<evidence type="ECO:0000256" key="4">
    <source>
        <dbReference type="ARBA" id="ARBA00023098"/>
    </source>
</evidence>
<dbReference type="FunFam" id="2.40.160.210:FF:000001">
    <property type="entry name" value="Acyl-CoA thioesterase II"/>
    <property type="match status" value="1"/>
</dbReference>
<dbReference type="SUPFAM" id="SSF54637">
    <property type="entry name" value="Thioesterase/thiol ester dehydrase-isomerase"/>
    <property type="match status" value="2"/>
</dbReference>
<protein>
    <recommendedName>
        <fullName evidence="7">Acyl-CoA thioesterase 2</fullName>
        <ecNumber evidence="5">3.1.2.20</ecNumber>
    </recommendedName>
    <alternativeName>
        <fullName evidence="8">Thioesterase II</fullName>
    </alternativeName>
</protein>
<dbReference type="InterPro" id="IPR029069">
    <property type="entry name" value="HotDog_dom_sf"/>
</dbReference>
<dbReference type="EC" id="3.1.2.20" evidence="5"/>
<comment type="similarity">
    <text evidence="1">Belongs to the C/M/P thioester hydrolase family.</text>
</comment>
<dbReference type="RefSeq" id="WP_036556864.1">
    <property type="nucleotide sequence ID" value="NZ_JRNI01000001.1"/>
</dbReference>
<dbReference type="CDD" id="cd03445">
    <property type="entry name" value="Thioesterase_II_repeat2"/>
    <property type="match status" value="1"/>
</dbReference>
<evidence type="ECO:0000256" key="3">
    <source>
        <dbReference type="ARBA" id="ARBA00022801"/>
    </source>
</evidence>
<keyword evidence="4" id="KW-0443">Lipid metabolism</keyword>
<dbReference type="GO" id="GO:0006637">
    <property type="term" value="P:acyl-CoA metabolic process"/>
    <property type="evidence" value="ECO:0007669"/>
    <property type="project" value="InterPro"/>
</dbReference>
<dbReference type="GO" id="GO:0005829">
    <property type="term" value="C:cytosol"/>
    <property type="evidence" value="ECO:0007669"/>
    <property type="project" value="TreeGrafter"/>
</dbReference>
<sequence>MSILNRLISQLALEQIGERRFLGRSTDIFRSGRVFGGQVLGQALMAASYTTPVGRLAHSMHGYFVRPADATKAIEYAVEVIRDGGSFSVRRVTASQEGKFIFTLSCSYQSLELGFEHQLAMPAAPPPEDCPLEQEIQQALAQRLGTGEWDERLKRERPLEIRLVYPERQLELGHYEPKTMYWIRANGLMPDDQRLHQGMLAYVSDFYLMTTALLPHARWHFDPQMQMASLDHAQWFHRPIDMNQWLLYVSESTAAQGGRGLVHGVFFNQQGQLVASASQEGLMRLREKSD</sequence>
<keyword evidence="3" id="KW-0378">Hydrolase</keyword>
<comment type="caution">
    <text evidence="11">The sequence shown here is derived from an EMBL/GenBank/DDBJ whole genome shotgun (WGS) entry which is preliminary data.</text>
</comment>